<name>A0A9N7LQS5_9MYCO</name>
<proteinExistence type="predicted"/>
<sequence length="399" mass="43274">MALSFHWFLPTYGDSRGLVAGGHGLPMSGNRPATLRYLNQIAAAAESNGFEAVLTPAGLWCEDAWLTTAMLVGTTETLKFLVALRPGLVSPTLAAQMATTFQQESGGRLLLNVVTGGEAHEQRAYGDFLDKQQRYRRTGEFLHVVRQLWASGQPVTFEGEHIHVHQAQLGRLPDPPPPVFFGGSSESAGAVAARYADTYLTWGEPLSAVGKKIDWIRGLAADHGRALSYGLRIHVITRDTAEEAWRVADRLLAGIDPADIERMQANLARSESEGQRRMAELHGGVPDQLEIAPNLWAGVGLVRGGAGTALVGSHQEVAERIIEYARLGISHFILSGYPHLEEAYWFGEGVLPILERKRLWHRPHGSSPHSAALPVAHSSVNWAFTASFGAGSCGRGSDR</sequence>
<dbReference type="InterPro" id="IPR036661">
    <property type="entry name" value="Luciferase-like_sf"/>
</dbReference>
<evidence type="ECO:0000259" key="5">
    <source>
        <dbReference type="Pfam" id="PF00296"/>
    </source>
</evidence>
<dbReference type="Proteomes" id="UP001058626">
    <property type="component" value="Chromosome"/>
</dbReference>
<evidence type="ECO:0000256" key="2">
    <source>
        <dbReference type="ARBA" id="ARBA00022643"/>
    </source>
</evidence>
<dbReference type="GO" id="GO:0046306">
    <property type="term" value="P:alkanesulfonate catabolic process"/>
    <property type="evidence" value="ECO:0007669"/>
    <property type="project" value="TreeGrafter"/>
</dbReference>
<dbReference type="RefSeq" id="WP_020788243.1">
    <property type="nucleotide sequence ID" value="NZ_AP026367.1"/>
</dbReference>
<evidence type="ECO:0000256" key="3">
    <source>
        <dbReference type="ARBA" id="ARBA00023002"/>
    </source>
</evidence>
<keyword evidence="3" id="KW-0560">Oxidoreductase</keyword>
<keyword evidence="7" id="KW-1185">Reference proteome</keyword>
<gene>
    <name evidence="6" type="ORF">NJB1907Z4_C16420</name>
</gene>
<organism evidence="6 7">
    <name type="scientific">Mycobacterium pseudoshottsii</name>
    <dbReference type="NCBI Taxonomy" id="265949"/>
    <lineage>
        <taxon>Bacteria</taxon>
        <taxon>Bacillati</taxon>
        <taxon>Actinomycetota</taxon>
        <taxon>Actinomycetes</taxon>
        <taxon>Mycobacteriales</taxon>
        <taxon>Mycobacteriaceae</taxon>
        <taxon>Mycobacterium</taxon>
        <taxon>Mycobacterium ulcerans group</taxon>
    </lineage>
</organism>
<dbReference type="GO" id="GO:0008726">
    <property type="term" value="F:alkanesulfonate monooxygenase activity"/>
    <property type="evidence" value="ECO:0007669"/>
    <property type="project" value="TreeGrafter"/>
</dbReference>
<dbReference type="AlphaFoldDB" id="A0A9N7LQS5"/>
<reference evidence="6" key="1">
    <citation type="submission" date="2022-06" db="EMBL/GenBank/DDBJ databases">
        <title>Complete genome sequence of Mycobacterium pseudoshottsii NJB1907-Z4.</title>
        <authorList>
            <person name="Komine T."/>
            <person name="Fukano H."/>
            <person name="Wada S."/>
        </authorList>
    </citation>
    <scope>NUCLEOTIDE SEQUENCE</scope>
    <source>
        <strain evidence="6">NJB1907-Z4</strain>
    </source>
</reference>
<dbReference type="EMBL" id="AP026367">
    <property type="protein sequence ID" value="BDN81427.1"/>
    <property type="molecule type" value="Genomic_DNA"/>
</dbReference>
<keyword evidence="4 6" id="KW-0503">Monooxygenase</keyword>
<dbReference type="PANTHER" id="PTHR42847:SF4">
    <property type="entry name" value="ALKANESULFONATE MONOOXYGENASE-RELATED"/>
    <property type="match status" value="1"/>
</dbReference>
<evidence type="ECO:0000256" key="4">
    <source>
        <dbReference type="ARBA" id="ARBA00023033"/>
    </source>
</evidence>
<keyword evidence="2" id="KW-0288">FMN</keyword>
<dbReference type="InterPro" id="IPR050172">
    <property type="entry name" value="SsuD_RutA_monooxygenase"/>
</dbReference>
<accession>A0A9N7LQS5</accession>
<evidence type="ECO:0000256" key="1">
    <source>
        <dbReference type="ARBA" id="ARBA00022630"/>
    </source>
</evidence>
<dbReference type="Pfam" id="PF00296">
    <property type="entry name" value="Bac_luciferase"/>
    <property type="match status" value="1"/>
</dbReference>
<evidence type="ECO:0000313" key="7">
    <source>
        <dbReference type="Proteomes" id="UP001058626"/>
    </source>
</evidence>
<feature type="domain" description="Luciferase-like" evidence="5">
    <location>
        <begin position="17"/>
        <end position="331"/>
    </location>
</feature>
<dbReference type="PANTHER" id="PTHR42847">
    <property type="entry name" value="ALKANESULFONATE MONOOXYGENASE"/>
    <property type="match status" value="1"/>
</dbReference>
<dbReference type="CDD" id="cd01094">
    <property type="entry name" value="Alkanesulfonate_monoxygenase"/>
    <property type="match status" value="1"/>
</dbReference>
<dbReference type="SUPFAM" id="SSF51679">
    <property type="entry name" value="Bacterial luciferase-like"/>
    <property type="match status" value="1"/>
</dbReference>
<dbReference type="Gene3D" id="3.20.20.30">
    <property type="entry name" value="Luciferase-like domain"/>
    <property type="match status" value="1"/>
</dbReference>
<dbReference type="InterPro" id="IPR011251">
    <property type="entry name" value="Luciferase-like_dom"/>
</dbReference>
<keyword evidence="1" id="KW-0285">Flavoprotein</keyword>
<evidence type="ECO:0000313" key="6">
    <source>
        <dbReference type="EMBL" id="BDN81427.1"/>
    </source>
</evidence>
<protein>
    <submittedName>
        <fullName evidence="6">Alkanesulfonate monooxygenase</fullName>
    </submittedName>
</protein>